<feature type="region of interest" description="Disordered" evidence="1">
    <location>
        <begin position="1"/>
        <end position="20"/>
    </location>
</feature>
<dbReference type="AlphaFoldDB" id="A0A4Y7QFT1"/>
<protein>
    <recommendedName>
        <fullName evidence="4">J domain-containing protein</fullName>
    </recommendedName>
</protein>
<dbReference type="CDD" id="cd06257">
    <property type="entry name" value="DnaJ"/>
    <property type="match status" value="1"/>
</dbReference>
<evidence type="ECO:0008006" key="4">
    <source>
        <dbReference type="Google" id="ProtNLM"/>
    </source>
</evidence>
<dbReference type="EMBL" id="ML170161">
    <property type="protein sequence ID" value="TDL26533.1"/>
    <property type="molecule type" value="Genomic_DNA"/>
</dbReference>
<dbReference type="Gene3D" id="1.10.287.110">
    <property type="entry name" value="DnaJ domain"/>
    <property type="match status" value="1"/>
</dbReference>
<dbReference type="SUPFAM" id="SSF46565">
    <property type="entry name" value="Chaperone J-domain"/>
    <property type="match status" value="1"/>
</dbReference>
<dbReference type="VEuPathDB" id="FungiDB:BD410DRAFT_524939"/>
<keyword evidence="3" id="KW-1185">Reference proteome</keyword>
<organism evidence="2 3">
    <name type="scientific">Rickenella mellea</name>
    <dbReference type="NCBI Taxonomy" id="50990"/>
    <lineage>
        <taxon>Eukaryota</taxon>
        <taxon>Fungi</taxon>
        <taxon>Dikarya</taxon>
        <taxon>Basidiomycota</taxon>
        <taxon>Agaricomycotina</taxon>
        <taxon>Agaricomycetes</taxon>
        <taxon>Hymenochaetales</taxon>
        <taxon>Rickenellaceae</taxon>
        <taxon>Rickenella</taxon>
    </lineage>
</organism>
<dbReference type="InterPro" id="IPR001623">
    <property type="entry name" value="DnaJ_domain"/>
</dbReference>
<dbReference type="InterPro" id="IPR036869">
    <property type="entry name" value="J_dom_sf"/>
</dbReference>
<evidence type="ECO:0000313" key="3">
    <source>
        <dbReference type="Proteomes" id="UP000294933"/>
    </source>
</evidence>
<dbReference type="OrthoDB" id="445556at2759"/>
<gene>
    <name evidence="2" type="ORF">BD410DRAFT_524939</name>
</gene>
<proteinExistence type="predicted"/>
<reference evidence="2 3" key="1">
    <citation type="submission" date="2018-06" db="EMBL/GenBank/DDBJ databases">
        <title>A transcriptomic atlas of mushroom development highlights an independent origin of complex multicellularity.</title>
        <authorList>
            <consortium name="DOE Joint Genome Institute"/>
            <person name="Krizsan K."/>
            <person name="Almasi E."/>
            <person name="Merenyi Z."/>
            <person name="Sahu N."/>
            <person name="Viragh M."/>
            <person name="Koszo T."/>
            <person name="Mondo S."/>
            <person name="Kiss B."/>
            <person name="Balint B."/>
            <person name="Kues U."/>
            <person name="Barry K."/>
            <person name="Hegedus J.C."/>
            <person name="Henrissat B."/>
            <person name="Johnson J."/>
            <person name="Lipzen A."/>
            <person name="Ohm R."/>
            <person name="Nagy I."/>
            <person name="Pangilinan J."/>
            <person name="Yan J."/>
            <person name="Xiong Y."/>
            <person name="Grigoriev I.V."/>
            <person name="Hibbett D.S."/>
            <person name="Nagy L.G."/>
        </authorList>
    </citation>
    <scope>NUCLEOTIDE SEQUENCE [LARGE SCALE GENOMIC DNA]</scope>
    <source>
        <strain evidence="2 3">SZMC22713</strain>
    </source>
</reference>
<evidence type="ECO:0000313" key="2">
    <source>
        <dbReference type="EMBL" id="TDL26533.1"/>
    </source>
</evidence>
<dbReference type="Proteomes" id="UP000294933">
    <property type="component" value="Unassembled WGS sequence"/>
</dbReference>
<evidence type="ECO:0000256" key="1">
    <source>
        <dbReference type="SAM" id="MobiDB-lite"/>
    </source>
</evidence>
<feature type="compositionally biased region" description="Polar residues" evidence="1">
    <location>
        <begin position="1"/>
        <end position="12"/>
    </location>
</feature>
<name>A0A4Y7QFT1_9AGAM</name>
<dbReference type="STRING" id="50990.A0A4Y7QFT1"/>
<sequence>MHKSFNKFSTPGPSKMKDLASRSGPRRLIYLPVPLIQLIHVGLASSFSTTSSQREHDDKCPSPFTFPRKPRPTPYGIFYLSPGSPQIAIKSRYCELVRVHHPDSLNARTLPPRISHARFQAIIAAYGLFTSAEYTAVHRYGTQAMATECDMILSGPILDSGVVPRQSRMESAIELSWRLDLLLSPLGLRHSCTHLHRTLSKSDTA</sequence>
<accession>A0A4Y7QFT1</accession>